<dbReference type="GO" id="GO:0008270">
    <property type="term" value="F:zinc ion binding"/>
    <property type="evidence" value="ECO:0007669"/>
    <property type="project" value="InterPro"/>
</dbReference>
<dbReference type="CDD" id="cd00067">
    <property type="entry name" value="GAL4"/>
    <property type="match status" value="1"/>
</dbReference>
<organism evidence="5 6">
    <name type="scientific">Trichoderma harzianum CBS 226.95</name>
    <dbReference type="NCBI Taxonomy" id="983964"/>
    <lineage>
        <taxon>Eukaryota</taxon>
        <taxon>Fungi</taxon>
        <taxon>Dikarya</taxon>
        <taxon>Ascomycota</taxon>
        <taxon>Pezizomycotina</taxon>
        <taxon>Sordariomycetes</taxon>
        <taxon>Hypocreomycetidae</taxon>
        <taxon>Hypocreales</taxon>
        <taxon>Hypocreaceae</taxon>
        <taxon>Trichoderma</taxon>
    </lineage>
</organism>
<dbReference type="STRING" id="983964.A0A2T3ZSS9"/>
<evidence type="ECO:0000313" key="5">
    <source>
        <dbReference type="EMBL" id="PTB47850.1"/>
    </source>
</evidence>
<keyword evidence="6" id="KW-1185">Reference proteome</keyword>
<evidence type="ECO:0000256" key="2">
    <source>
        <dbReference type="ARBA" id="ARBA00023163"/>
    </source>
</evidence>
<evidence type="ECO:0000313" key="6">
    <source>
        <dbReference type="Proteomes" id="UP000241690"/>
    </source>
</evidence>
<keyword evidence="3" id="KW-0539">Nucleus</keyword>
<proteinExistence type="predicted"/>
<evidence type="ECO:0000259" key="4">
    <source>
        <dbReference type="PROSITE" id="PS50048"/>
    </source>
</evidence>
<dbReference type="GeneID" id="36629207"/>
<dbReference type="GO" id="GO:0000978">
    <property type="term" value="F:RNA polymerase II cis-regulatory region sequence-specific DNA binding"/>
    <property type="evidence" value="ECO:0007669"/>
    <property type="project" value="TreeGrafter"/>
</dbReference>
<dbReference type="GO" id="GO:0000435">
    <property type="term" value="P:positive regulation of transcription from RNA polymerase II promoter by galactose"/>
    <property type="evidence" value="ECO:0007669"/>
    <property type="project" value="TreeGrafter"/>
</dbReference>
<dbReference type="PANTHER" id="PTHR47424">
    <property type="entry name" value="REGULATORY PROTEIN GAL4"/>
    <property type="match status" value="1"/>
</dbReference>
<dbReference type="Pfam" id="PF00172">
    <property type="entry name" value="Zn_clus"/>
    <property type="match status" value="1"/>
</dbReference>
<dbReference type="EMBL" id="KZ679706">
    <property type="protein sequence ID" value="PTB47850.1"/>
    <property type="molecule type" value="Genomic_DNA"/>
</dbReference>
<name>A0A2T3ZSS9_TRIHA</name>
<dbReference type="PROSITE" id="PS00463">
    <property type="entry name" value="ZN2_CY6_FUNGAL_1"/>
    <property type="match status" value="1"/>
</dbReference>
<reference evidence="5 6" key="1">
    <citation type="submission" date="2016-07" db="EMBL/GenBank/DDBJ databases">
        <title>Multiple horizontal gene transfer events from other fungi enriched the ability of initially mycotrophic Trichoderma (Ascomycota) to feed on dead plant biomass.</title>
        <authorList>
            <consortium name="DOE Joint Genome Institute"/>
            <person name="Aerts A."/>
            <person name="Atanasova L."/>
            <person name="Chenthamara K."/>
            <person name="Zhang J."/>
            <person name="Grujic M."/>
            <person name="Henrissat B."/>
            <person name="Kuo A."/>
            <person name="Salamov A."/>
            <person name="Lipzen A."/>
            <person name="Labutti K."/>
            <person name="Barry K."/>
            <person name="Miao Y."/>
            <person name="Rahimi M.J."/>
            <person name="Shen Q."/>
            <person name="Grigoriev I.V."/>
            <person name="Kubicek C.P."/>
            <person name="Druzhinina I.S."/>
        </authorList>
    </citation>
    <scope>NUCLEOTIDE SEQUENCE [LARGE SCALE GENOMIC DNA]</scope>
    <source>
        <strain evidence="5 6">CBS 226.95</strain>
    </source>
</reference>
<keyword evidence="1" id="KW-0805">Transcription regulation</keyword>
<dbReference type="Gene3D" id="4.10.240.10">
    <property type="entry name" value="Zn(2)-C6 fungal-type DNA-binding domain"/>
    <property type="match status" value="1"/>
</dbReference>
<evidence type="ECO:0000256" key="3">
    <source>
        <dbReference type="ARBA" id="ARBA00023242"/>
    </source>
</evidence>
<dbReference type="Proteomes" id="UP000241690">
    <property type="component" value="Unassembled WGS sequence"/>
</dbReference>
<dbReference type="PANTHER" id="PTHR47424:SF5">
    <property type="entry name" value="ZN(II)2CYS6 TRANSCRIPTION FACTOR (EUROFUNG)"/>
    <property type="match status" value="1"/>
</dbReference>
<dbReference type="SUPFAM" id="SSF57701">
    <property type="entry name" value="Zn2/Cys6 DNA-binding domain"/>
    <property type="match status" value="1"/>
</dbReference>
<dbReference type="AlphaFoldDB" id="A0A2T3ZSS9"/>
<dbReference type="GO" id="GO:0000981">
    <property type="term" value="F:DNA-binding transcription factor activity, RNA polymerase II-specific"/>
    <property type="evidence" value="ECO:0007669"/>
    <property type="project" value="InterPro"/>
</dbReference>
<protein>
    <recommendedName>
        <fullName evidence="4">Zn(2)-C6 fungal-type domain-containing protein</fullName>
    </recommendedName>
</protein>
<gene>
    <name evidence="5" type="ORF">M431DRAFT_525862</name>
</gene>
<sequence length="739" mass="83231">MQPSLKPRRHARVPENRKRGQYISAACAACRKAKVRCDGRTPCCHCEKRSTQCHYPPSRVRMCSEGKRGDKSHYGRNRSPNKNLLALSLQRQATTPLEAQSSLIDSQMPNRTDWNSHGEYFPCLRGLSMEDERISDEGKVGSAFLSLPLPSFCGPSSSSFGFSMAEFILQHLMEDSVYTDNDGRSALAKIQVSSDDRSCLNSEQAVPSPTNFDLCQTMELEEALRLLGVYHEVFGILHPFLDMATLRRQANVLWGALKPVPSSQRTLYPPSQDNEVVKLAIAIALLCESGGCHPTATGIYQSMQAIVVQSVLGLSFDLGRLVLLVLIGVYHWYQGDYRLSSRFLAVAVRLIFETGMQKKQILLRHFPLKSEREMATLLVYTSIVLDHQMSFAAGLPTTFRDRNIEIPDVSDSPYLRAMTSYVDFGSRHWNSVVDNHGEIKAAFDDEAFDRLDDEVNRWPKTFCFDLQPQNLEARLLQFVSGEVPDKARGPLIASTILYLRANQIRILVMRPILFSLRSILNHSHRVAGLIEIAQDTIHKLVQLDRCSDLYRKHQVILNHFLSSATSVFFLALAQRGRLEKQGIDHTASTSLSLTSLRETLFMAFDLIRSYSSMSPASQRLWDSFSVPRSLLITYGLLKRPSSHDDENNLFDDVHSSNFSNILVDLEPAEEACVADAESVLQSELPTANSTTDHVINAPQEEFCISDFLIDSRYEASPNIEGDLFYSEENQEDLLNNLFQ</sequence>
<dbReference type="CDD" id="cd12148">
    <property type="entry name" value="fungal_TF_MHR"/>
    <property type="match status" value="1"/>
</dbReference>
<dbReference type="InterPro" id="IPR036864">
    <property type="entry name" value="Zn2-C6_fun-type_DNA-bd_sf"/>
</dbReference>
<feature type="domain" description="Zn(2)-C6 fungal-type" evidence="4">
    <location>
        <begin position="26"/>
        <end position="55"/>
    </location>
</feature>
<dbReference type="GO" id="GO:0005634">
    <property type="term" value="C:nucleus"/>
    <property type="evidence" value="ECO:0007669"/>
    <property type="project" value="TreeGrafter"/>
</dbReference>
<dbReference type="InterPro" id="IPR051127">
    <property type="entry name" value="Fungal_SecMet_Regulators"/>
</dbReference>
<keyword evidence="2" id="KW-0804">Transcription</keyword>
<dbReference type="SMART" id="SM00066">
    <property type="entry name" value="GAL4"/>
    <property type="match status" value="1"/>
</dbReference>
<evidence type="ECO:0000256" key="1">
    <source>
        <dbReference type="ARBA" id="ARBA00023015"/>
    </source>
</evidence>
<accession>A0A2T3ZSS9</accession>
<dbReference type="InterPro" id="IPR001138">
    <property type="entry name" value="Zn2Cys6_DnaBD"/>
</dbReference>
<dbReference type="RefSeq" id="XP_024767527.1">
    <property type="nucleotide sequence ID" value="XM_024920638.1"/>
</dbReference>
<dbReference type="PROSITE" id="PS50048">
    <property type="entry name" value="ZN2_CY6_FUNGAL_2"/>
    <property type="match status" value="1"/>
</dbReference>